<proteinExistence type="predicted"/>
<feature type="compositionally biased region" description="Basic and acidic residues" evidence="1">
    <location>
        <begin position="385"/>
        <end position="394"/>
    </location>
</feature>
<feature type="domain" description="CUE" evidence="2">
    <location>
        <begin position="335"/>
        <end position="378"/>
    </location>
</feature>
<dbReference type="AlphaFoldDB" id="A0AA40AYV6"/>
<dbReference type="GO" id="GO:0043130">
    <property type="term" value="F:ubiquitin binding"/>
    <property type="evidence" value="ECO:0007669"/>
    <property type="project" value="InterPro"/>
</dbReference>
<gene>
    <name evidence="3" type="ORF">B0H67DRAFT_568059</name>
</gene>
<dbReference type="Proteomes" id="UP001172102">
    <property type="component" value="Unassembled WGS sequence"/>
</dbReference>
<evidence type="ECO:0000313" key="3">
    <source>
        <dbReference type="EMBL" id="KAK0724486.1"/>
    </source>
</evidence>
<name>A0AA40AYV6_9PEZI</name>
<evidence type="ECO:0000259" key="2">
    <source>
        <dbReference type="PROSITE" id="PS51140"/>
    </source>
</evidence>
<feature type="compositionally biased region" description="Basic residues" evidence="1">
    <location>
        <begin position="647"/>
        <end position="671"/>
    </location>
</feature>
<protein>
    <recommendedName>
        <fullName evidence="2">CUE domain-containing protein</fullName>
    </recommendedName>
</protein>
<dbReference type="InterPro" id="IPR041800">
    <property type="entry name" value="ASCC2_CUE"/>
</dbReference>
<evidence type="ECO:0000256" key="1">
    <source>
        <dbReference type="SAM" id="MobiDB-lite"/>
    </source>
</evidence>
<dbReference type="SMART" id="SM00546">
    <property type="entry name" value="CUE"/>
    <property type="match status" value="1"/>
</dbReference>
<organism evidence="3 4">
    <name type="scientific">Lasiosphaeris hirsuta</name>
    <dbReference type="NCBI Taxonomy" id="260670"/>
    <lineage>
        <taxon>Eukaryota</taxon>
        <taxon>Fungi</taxon>
        <taxon>Dikarya</taxon>
        <taxon>Ascomycota</taxon>
        <taxon>Pezizomycotina</taxon>
        <taxon>Sordariomycetes</taxon>
        <taxon>Sordariomycetidae</taxon>
        <taxon>Sordariales</taxon>
        <taxon>Lasiosphaeriaceae</taxon>
        <taxon>Lasiosphaeris</taxon>
    </lineage>
</organism>
<dbReference type="EMBL" id="JAUKUA010000002">
    <property type="protein sequence ID" value="KAK0724486.1"/>
    <property type="molecule type" value="Genomic_DNA"/>
</dbReference>
<dbReference type="Gene3D" id="1.10.8.10">
    <property type="entry name" value="DNA helicase RuvA subunit, C-terminal domain"/>
    <property type="match status" value="1"/>
</dbReference>
<dbReference type="PROSITE" id="PS51140">
    <property type="entry name" value="CUE"/>
    <property type="match status" value="1"/>
</dbReference>
<sequence>MASSKLPAFALFPLAAWRDQLLPDEWAACLDAWLALVDSHLSLSESEFLSISAKDESLVTFLASFTRETAVDGVAILGQSQSAKKLLRDGFLLVSKLVRSSSPPSGLAQWEFLSDLSRVYGKKKADGLVSHLSEPAQAHLDASLAGLKKFLIKNLDAGIQGGDLRAIEVQLDRVGDLIHASPYVASFFLAGDDFIDGLISCFKIMNPPLRKVLVFTTYLCLIGLAEGQKMSALTDQLYSLKTAAVTHKTGSLNVNDSLVAELVTSTPVLQQLQRKLEETGTTSSRTKSIINDLSNFKKSNGGLPKPKRLIKRKIDKGKGLAEHDEAQAQQEMHIHRMSQVSQVQDLFPELGSGFVSKLLDEYADDTEQVISHLLEEDSLPPHLQAADRSEELSHKATPKPSHLAPRSTPPLGPSHVPTRHNIFDDDELDRLAMDASKLQLGKRDLDADQLLADRSTAPNKAAILSALAAFDSDDDERDDTYDAADVGGTIDRAHGDEDQPLAETTEVTLFRAFQATPKLFDRDNATRRGIDRARLRAETDMTDEAVEGWALMLGRDPQRQRRLQMRYGEWTGAQREIESVAWRAGVAGEGEDAESDSAGGAPPSFHRGGGRGGGHATDRVRGGRVRGGGGRGGGGGNQPAPDSEAARRKKEANKGSRANHNRRDQRARKMGRGGLPG</sequence>
<keyword evidence="4" id="KW-1185">Reference proteome</keyword>
<dbReference type="InterPro" id="IPR003892">
    <property type="entry name" value="CUE"/>
</dbReference>
<feature type="region of interest" description="Disordered" evidence="1">
    <location>
        <begin position="374"/>
        <end position="421"/>
    </location>
</feature>
<evidence type="ECO:0000313" key="4">
    <source>
        <dbReference type="Proteomes" id="UP001172102"/>
    </source>
</evidence>
<dbReference type="PANTHER" id="PTHR21494:SF0">
    <property type="entry name" value="ACTIVATING SIGNAL COINTEGRATOR 1 COMPLEX SUBUNIT 2"/>
    <property type="match status" value="1"/>
</dbReference>
<comment type="caution">
    <text evidence="3">The sequence shown here is derived from an EMBL/GenBank/DDBJ whole genome shotgun (WGS) entry which is preliminary data.</text>
</comment>
<dbReference type="InterPro" id="IPR052586">
    <property type="entry name" value="ASCC2"/>
</dbReference>
<reference evidence="3" key="1">
    <citation type="submission" date="2023-06" db="EMBL/GenBank/DDBJ databases">
        <title>Genome-scale phylogeny and comparative genomics of the fungal order Sordariales.</title>
        <authorList>
            <consortium name="Lawrence Berkeley National Laboratory"/>
            <person name="Hensen N."/>
            <person name="Bonometti L."/>
            <person name="Westerberg I."/>
            <person name="Brannstrom I.O."/>
            <person name="Guillou S."/>
            <person name="Cros-Aarteil S."/>
            <person name="Calhoun S."/>
            <person name="Haridas S."/>
            <person name="Kuo A."/>
            <person name="Mondo S."/>
            <person name="Pangilinan J."/>
            <person name="Riley R."/>
            <person name="Labutti K."/>
            <person name="Andreopoulos B."/>
            <person name="Lipzen A."/>
            <person name="Chen C."/>
            <person name="Yanf M."/>
            <person name="Daum C."/>
            <person name="Ng V."/>
            <person name="Clum A."/>
            <person name="Steindorff A."/>
            <person name="Ohm R."/>
            <person name="Martin F."/>
            <person name="Silar P."/>
            <person name="Natvig D."/>
            <person name="Lalanne C."/>
            <person name="Gautier V."/>
            <person name="Ament-Velasquez S.L."/>
            <person name="Kruys A."/>
            <person name="Hutchinson M.I."/>
            <person name="Powell A.J."/>
            <person name="Barry K."/>
            <person name="Miller A.N."/>
            <person name="Grigoriev I.V."/>
            <person name="Debuchy R."/>
            <person name="Gladieux P."/>
            <person name="Thoren M.H."/>
            <person name="Johannesson H."/>
        </authorList>
    </citation>
    <scope>NUCLEOTIDE SEQUENCE</scope>
    <source>
        <strain evidence="3">SMH4607-1</strain>
    </source>
</reference>
<dbReference type="CDD" id="cd14364">
    <property type="entry name" value="CUE_ASCC2"/>
    <property type="match status" value="1"/>
</dbReference>
<feature type="region of interest" description="Disordered" evidence="1">
    <location>
        <begin position="588"/>
        <end position="677"/>
    </location>
</feature>
<feature type="compositionally biased region" description="Gly residues" evidence="1">
    <location>
        <begin position="625"/>
        <end position="637"/>
    </location>
</feature>
<dbReference type="InterPro" id="IPR009060">
    <property type="entry name" value="UBA-like_sf"/>
</dbReference>
<dbReference type="Pfam" id="PF02845">
    <property type="entry name" value="CUE"/>
    <property type="match status" value="1"/>
</dbReference>
<dbReference type="PANTHER" id="PTHR21494">
    <property type="entry name" value="ACTIVATING SIGNAL COINTEGRATOR 1 COMPLEX SUBUNIT 2 ASC-1 COMPLEX SUBUNIT P100"/>
    <property type="match status" value="1"/>
</dbReference>
<dbReference type="SUPFAM" id="SSF46934">
    <property type="entry name" value="UBA-like"/>
    <property type="match status" value="1"/>
</dbReference>
<accession>A0AA40AYV6</accession>